<proteinExistence type="inferred from homology"/>
<protein>
    <recommendedName>
        <fullName evidence="6">Non-specific lipid-transfer protein</fullName>
    </recommendedName>
</protein>
<dbReference type="InterPro" id="IPR016140">
    <property type="entry name" value="Bifunc_inhib/LTP/seed_store"/>
</dbReference>
<comment type="similarity">
    <text evidence="2 6">Belongs to the plant LTP family.</text>
</comment>
<keyword evidence="5" id="KW-1015">Disulfide bond</keyword>
<reference evidence="10" key="2">
    <citation type="submission" date="2019-10" db="EMBL/GenBank/DDBJ databases">
        <title>A de novo genome assembly of a pear dwarfing rootstock.</title>
        <authorList>
            <person name="Wang F."/>
            <person name="Wang J."/>
            <person name="Li S."/>
            <person name="Zhang Y."/>
            <person name="Fang M."/>
            <person name="Ma L."/>
            <person name="Zhao Y."/>
            <person name="Jiang S."/>
        </authorList>
    </citation>
    <scope>NUCLEOTIDE SEQUENCE [LARGE SCALE GENOMIC DNA]</scope>
</reference>
<evidence type="ECO:0000259" key="8">
    <source>
        <dbReference type="SMART" id="SM00499"/>
    </source>
</evidence>
<comment type="function">
    <text evidence="1 6">Plant non-specific lipid-transfer proteins transfer phospholipids as well as galactolipids across membranes. May play a role in wax or cutin deposition in the cell walls of expanding epidermal cells and certain secretory tissues.</text>
</comment>
<dbReference type="PANTHER" id="PTHR33076">
    <property type="entry name" value="NON-SPECIFIC LIPID-TRANSFER PROTEIN 2-RELATED"/>
    <property type="match status" value="1"/>
</dbReference>
<feature type="chain" id="PRO_5024277493" description="Non-specific lipid-transfer protein" evidence="7">
    <location>
        <begin position="26"/>
        <end position="140"/>
    </location>
</feature>
<dbReference type="GO" id="GO:0006869">
    <property type="term" value="P:lipid transport"/>
    <property type="evidence" value="ECO:0007669"/>
    <property type="project" value="InterPro"/>
</dbReference>
<keyword evidence="4 6" id="KW-0446">Lipid-binding</keyword>
<keyword evidence="7" id="KW-0732">Signal</keyword>
<keyword evidence="10" id="KW-1185">Reference proteome</keyword>
<feature type="domain" description="Bifunctional inhibitor/plant lipid transfer protein/seed storage helical" evidence="8">
    <location>
        <begin position="29"/>
        <end position="113"/>
    </location>
</feature>
<dbReference type="AlphaFoldDB" id="A0A5N5EWP9"/>
<gene>
    <name evidence="9" type="ORF">D8674_030635</name>
</gene>
<feature type="signal peptide" evidence="7">
    <location>
        <begin position="1"/>
        <end position="25"/>
    </location>
</feature>
<evidence type="ECO:0000256" key="5">
    <source>
        <dbReference type="ARBA" id="ARBA00023157"/>
    </source>
</evidence>
<dbReference type="EMBL" id="SMOL01000781">
    <property type="protein sequence ID" value="KAB2595185.1"/>
    <property type="molecule type" value="Genomic_DNA"/>
</dbReference>
<dbReference type="CDD" id="cd01960">
    <property type="entry name" value="nsLTP1"/>
    <property type="match status" value="1"/>
</dbReference>
<dbReference type="SUPFAM" id="SSF47699">
    <property type="entry name" value="Bifunctional inhibitor/lipid-transfer protein/seed storage 2S albumin"/>
    <property type="match status" value="1"/>
</dbReference>
<evidence type="ECO:0000256" key="4">
    <source>
        <dbReference type="ARBA" id="ARBA00023121"/>
    </source>
</evidence>
<name>A0A5N5EWP9_9ROSA</name>
<evidence type="ECO:0000256" key="3">
    <source>
        <dbReference type="ARBA" id="ARBA00022448"/>
    </source>
</evidence>
<dbReference type="Proteomes" id="UP000327157">
    <property type="component" value="Chromosome 7"/>
</dbReference>
<evidence type="ECO:0000313" key="10">
    <source>
        <dbReference type="Proteomes" id="UP000327157"/>
    </source>
</evidence>
<dbReference type="Gene3D" id="1.10.110.10">
    <property type="entry name" value="Plant lipid-transfer and hydrophobic proteins"/>
    <property type="match status" value="1"/>
</dbReference>
<evidence type="ECO:0000256" key="6">
    <source>
        <dbReference type="RuleBase" id="RU000628"/>
    </source>
</evidence>
<evidence type="ECO:0000256" key="1">
    <source>
        <dbReference type="ARBA" id="ARBA00003211"/>
    </source>
</evidence>
<evidence type="ECO:0000256" key="7">
    <source>
        <dbReference type="SAM" id="SignalP"/>
    </source>
</evidence>
<keyword evidence="3 6" id="KW-0813">Transport</keyword>
<dbReference type="InterPro" id="IPR036312">
    <property type="entry name" value="Bifun_inhib/LTP/seed_sf"/>
</dbReference>
<comment type="caution">
    <text evidence="9">The sequence shown here is derived from an EMBL/GenBank/DDBJ whole genome shotgun (WGS) entry which is preliminary data.</text>
</comment>
<reference evidence="9 10" key="1">
    <citation type="submission" date="2019-09" db="EMBL/GenBank/DDBJ databases">
        <authorList>
            <person name="Ou C."/>
        </authorList>
    </citation>
    <scope>NUCLEOTIDE SEQUENCE [LARGE SCALE GENOMIC DNA]</scope>
    <source>
        <strain evidence="9">S2</strain>
        <tissue evidence="9">Leaf</tissue>
    </source>
</reference>
<accession>A0A5N5EWP9</accession>
<dbReference type="SMART" id="SM00499">
    <property type="entry name" value="AAI"/>
    <property type="match status" value="1"/>
</dbReference>
<reference evidence="9 10" key="3">
    <citation type="submission" date="2019-11" db="EMBL/GenBank/DDBJ databases">
        <title>A de novo genome assembly of a pear dwarfing rootstock.</title>
        <authorList>
            <person name="Wang F."/>
            <person name="Wang J."/>
            <person name="Li S."/>
            <person name="Zhang Y."/>
            <person name="Fang M."/>
            <person name="Ma L."/>
            <person name="Zhao Y."/>
            <person name="Jiang S."/>
        </authorList>
    </citation>
    <scope>NUCLEOTIDE SEQUENCE [LARGE SCALE GENOMIC DNA]</scope>
    <source>
        <strain evidence="9">S2</strain>
        <tissue evidence="9">Leaf</tissue>
    </source>
</reference>
<dbReference type="GO" id="GO:0008289">
    <property type="term" value="F:lipid binding"/>
    <property type="evidence" value="ECO:0007669"/>
    <property type="project" value="UniProtKB-KW"/>
</dbReference>
<dbReference type="Pfam" id="PF00234">
    <property type="entry name" value="Tryp_alpha_amyl"/>
    <property type="match status" value="1"/>
</dbReference>
<dbReference type="OrthoDB" id="649864at2759"/>
<evidence type="ECO:0000256" key="2">
    <source>
        <dbReference type="ARBA" id="ARBA00009748"/>
    </source>
</evidence>
<dbReference type="InterPro" id="IPR000528">
    <property type="entry name" value="Plant_nsLTP"/>
</dbReference>
<organism evidence="9 10">
    <name type="scientific">Pyrus ussuriensis x Pyrus communis</name>
    <dbReference type="NCBI Taxonomy" id="2448454"/>
    <lineage>
        <taxon>Eukaryota</taxon>
        <taxon>Viridiplantae</taxon>
        <taxon>Streptophyta</taxon>
        <taxon>Embryophyta</taxon>
        <taxon>Tracheophyta</taxon>
        <taxon>Spermatophyta</taxon>
        <taxon>Magnoliopsida</taxon>
        <taxon>eudicotyledons</taxon>
        <taxon>Gunneridae</taxon>
        <taxon>Pentapetalae</taxon>
        <taxon>rosids</taxon>
        <taxon>fabids</taxon>
        <taxon>Rosales</taxon>
        <taxon>Rosaceae</taxon>
        <taxon>Amygdaloideae</taxon>
        <taxon>Maleae</taxon>
        <taxon>Pyrus</taxon>
    </lineage>
</organism>
<dbReference type="PRINTS" id="PR00382">
    <property type="entry name" value="LIPIDTRNSFER"/>
</dbReference>
<evidence type="ECO:0000313" key="9">
    <source>
        <dbReference type="EMBL" id="KAB2595185.1"/>
    </source>
</evidence>
<sequence length="140" mass="14903">MMKGIVISKLVLLAMAHLMVQQGEAVVSCGQVDSNLAPCVSYLTKRGNLDSAYCTGVQNIKNLAETTADKQAACECCKAAANRFPSVDEVTASTLPGKCGTVMIIPISKTTNCQRYKLANMSLLFLGPASAKMEVIKARK</sequence>